<comment type="caution">
    <text evidence="2">The sequence shown here is derived from an EMBL/GenBank/DDBJ whole genome shotgun (WGS) entry which is preliminary data.</text>
</comment>
<dbReference type="EMBL" id="SMLW01000632">
    <property type="protein sequence ID" value="MTI27532.1"/>
    <property type="molecule type" value="Genomic_DNA"/>
</dbReference>
<sequence>MYISHFGMPFSLYQLHLGGTGQMLNKKFIKVMNNSTKIIAGFAAGALAGALTGLLLAPESGPKTRKRLTKESEKFKDSLSQSITEALDAAKVKYNTLLGEYTEASKKTADRVKKSARVNS</sequence>
<accession>A0ABW9RTK2</accession>
<dbReference type="InterPro" id="IPR052928">
    <property type="entry name" value="Desiccation-related_membrane"/>
</dbReference>
<evidence type="ECO:0000313" key="3">
    <source>
        <dbReference type="Proteomes" id="UP000798808"/>
    </source>
</evidence>
<reference evidence="2 3" key="1">
    <citation type="submission" date="2019-02" db="EMBL/GenBank/DDBJ databases">
        <authorList>
            <person name="Goldberg S.R."/>
            <person name="Haltli B.A."/>
            <person name="Correa H."/>
            <person name="Russell K.G."/>
        </authorList>
    </citation>
    <scope>NUCLEOTIDE SEQUENCE [LARGE SCALE GENOMIC DNA]</scope>
    <source>
        <strain evidence="2 3">JCM 16186</strain>
    </source>
</reference>
<dbReference type="PANTHER" id="PTHR35792">
    <property type="entry name" value="GENERAL STRESS PROTEIN"/>
    <property type="match status" value="1"/>
</dbReference>
<feature type="transmembrane region" description="Helical" evidence="1">
    <location>
        <begin position="38"/>
        <end position="57"/>
    </location>
</feature>
<dbReference type="PANTHER" id="PTHR35792:SF2">
    <property type="entry name" value="GENERAL STRESS PROTEIN"/>
    <property type="match status" value="1"/>
</dbReference>
<keyword evidence="1" id="KW-0472">Membrane</keyword>
<organism evidence="2 3">
    <name type="scientific">Fulvivirga kasyanovii</name>
    <dbReference type="NCBI Taxonomy" id="396812"/>
    <lineage>
        <taxon>Bacteria</taxon>
        <taxon>Pseudomonadati</taxon>
        <taxon>Bacteroidota</taxon>
        <taxon>Cytophagia</taxon>
        <taxon>Cytophagales</taxon>
        <taxon>Fulvivirgaceae</taxon>
        <taxon>Fulvivirga</taxon>
    </lineage>
</organism>
<keyword evidence="1" id="KW-1133">Transmembrane helix</keyword>
<name>A0ABW9RTK2_9BACT</name>
<protein>
    <submittedName>
        <fullName evidence="2">YtxH domain-containing protein</fullName>
    </submittedName>
</protein>
<proteinExistence type="predicted"/>
<evidence type="ECO:0000313" key="2">
    <source>
        <dbReference type="EMBL" id="MTI27532.1"/>
    </source>
</evidence>
<dbReference type="InterPro" id="IPR024623">
    <property type="entry name" value="YtxH"/>
</dbReference>
<dbReference type="Proteomes" id="UP000798808">
    <property type="component" value="Unassembled WGS sequence"/>
</dbReference>
<evidence type="ECO:0000256" key="1">
    <source>
        <dbReference type="SAM" id="Phobius"/>
    </source>
</evidence>
<dbReference type="Pfam" id="PF12732">
    <property type="entry name" value="YtxH"/>
    <property type="match status" value="1"/>
</dbReference>
<gene>
    <name evidence="2" type="ORF">E1163_21425</name>
</gene>
<keyword evidence="1" id="KW-0812">Transmembrane</keyword>
<keyword evidence="3" id="KW-1185">Reference proteome</keyword>